<accession>A0ACA9LVS7</accession>
<protein>
    <submittedName>
        <fullName evidence="1">3128_t:CDS:1</fullName>
    </submittedName>
</protein>
<keyword evidence="2" id="KW-1185">Reference proteome</keyword>
<proteinExistence type="predicted"/>
<organism evidence="1 2">
    <name type="scientific">Scutellospora calospora</name>
    <dbReference type="NCBI Taxonomy" id="85575"/>
    <lineage>
        <taxon>Eukaryota</taxon>
        <taxon>Fungi</taxon>
        <taxon>Fungi incertae sedis</taxon>
        <taxon>Mucoromycota</taxon>
        <taxon>Glomeromycotina</taxon>
        <taxon>Glomeromycetes</taxon>
        <taxon>Diversisporales</taxon>
        <taxon>Gigasporaceae</taxon>
        <taxon>Scutellospora</taxon>
    </lineage>
</organism>
<name>A0ACA9LVS7_9GLOM</name>
<evidence type="ECO:0000313" key="2">
    <source>
        <dbReference type="Proteomes" id="UP000789860"/>
    </source>
</evidence>
<dbReference type="Proteomes" id="UP000789860">
    <property type="component" value="Unassembled WGS sequence"/>
</dbReference>
<dbReference type="EMBL" id="CAJVPM010008139">
    <property type="protein sequence ID" value="CAG8552295.1"/>
    <property type="molecule type" value="Genomic_DNA"/>
</dbReference>
<sequence length="338" mass="39101">EEGKKTYFSNKKDRIILHLKKCKNFLSATTPEKQVEIFASANNLSTKKRLYNYIVWALSKEDCKQFNKLLLKMTVSCEWSLSWINNPEARECFKFLNLLLVLPDCRTLGDQILNEIVNDANKEIETVLKKNLVGITLTYDEWTNVKNRHLLGTVILLSEGRPYVWKAIDISSERKKHQDVINKTKLMIVELESLGIKVCAIVMNSATKALNMSKLRANITYQHCHELDIPFSAFLHITSTQITNNSNVELFDTEIVDEDNVDEDNDIDQLDEFLNENNNNEETNDNEEYNLPYISEIEFVEILEEEKEADIIGDQDNILKSDDNIYLAIDKNAKWKLA</sequence>
<feature type="non-terminal residue" evidence="1">
    <location>
        <position position="1"/>
    </location>
</feature>
<reference evidence="1" key="1">
    <citation type="submission" date="2021-06" db="EMBL/GenBank/DDBJ databases">
        <authorList>
            <person name="Kallberg Y."/>
            <person name="Tangrot J."/>
            <person name="Rosling A."/>
        </authorList>
    </citation>
    <scope>NUCLEOTIDE SEQUENCE</scope>
    <source>
        <strain evidence="1">AU212A</strain>
    </source>
</reference>
<evidence type="ECO:0000313" key="1">
    <source>
        <dbReference type="EMBL" id="CAG8552295.1"/>
    </source>
</evidence>
<feature type="non-terminal residue" evidence="1">
    <location>
        <position position="338"/>
    </location>
</feature>
<gene>
    <name evidence="1" type="ORF">SCALOS_LOCUS5223</name>
</gene>
<comment type="caution">
    <text evidence="1">The sequence shown here is derived from an EMBL/GenBank/DDBJ whole genome shotgun (WGS) entry which is preliminary data.</text>
</comment>